<keyword evidence="4 7" id="KW-0722">Serine protease inhibitor</keyword>
<dbReference type="SUPFAM" id="SSF57283">
    <property type="entry name" value="PMP inhibitors"/>
    <property type="match status" value="4"/>
</dbReference>
<feature type="domain" description="Pacifastin" evidence="9">
    <location>
        <begin position="116"/>
        <end position="154"/>
    </location>
</feature>
<evidence type="ECO:0000256" key="6">
    <source>
        <dbReference type="ARBA" id="ARBA00029459"/>
    </source>
</evidence>
<evidence type="ECO:0000256" key="1">
    <source>
        <dbReference type="ARBA" id="ARBA00004613"/>
    </source>
</evidence>
<dbReference type="AlphaFoldDB" id="A0A1L8DPE0"/>
<keyword evidence="8" id="KW-0732">Signal</keyword>
<feature type="disulfide bond" evidence="7">
    <location>
        <begin position="85"/>
        <end position="103"/>
    </location>
</feature>
<evidence type="ECO:0000256" key="5">
    <source>
        <dbReference type="ARBA" id="ARBA00023157"/>
    </source>
</evidence>
<accession>A0A1L8DPE0</accession>
<feature type="disulfide bond" evidence="7">
    <location>
        <begin position="88"/>
        <end position="98"/>
    </location>
</feature>
<dbReference type="Pfam" id="PF05375">
    <property type="entry name" value="Pacifastin_I"/>
    <property type="match status" value="4"/>
</dbReference>
<evidence type="ECO:0000259" key="9">
    <source>
        <dbReference type="PROSITE" id="PS51446"/>
    </source>
</evidence>
<dbReference type="PROSITE" id="PS51446">
    <property type="entry name" value="PACIFASTIN"/>
    <property type="match status" value="4"/>
</dbReference>
<dbReference type="InterPro" id="IPR008037">
    <property type="entry name" value="Pacifastin_dom"/>
</dbReference>
<comment type="similarity">
    <text evidence="6 7">Belongs to the protease inhibitor I19 family.</text>
</comment>
<feature type="signal peptide" evidence="8">
    <location>
        <begin position="1"/>
        <end position="16"/>
    </location>
</feature>
<dbReference type="GO" id="GO:0005576">
    <property type="term" value="C:extracellular region"/>
    <property type="evidence" value="ECO:0007669"/>
    <property type="project" value="UniProtKB-SubCell"/>
</dbReference>
<evidence type="ECO:0000256" key="8">
    <source>
        <dbReference type="SAM" id="SignalP"/>
    </source>
</evidence>
<evidence type="ECO:0000256" key="3">
    <source>
        <dbReference type="ARBA" id="ARBA00022690"/>
    </source>
</evidence>
<comment type="caution">
    <text evidence="7">Lacks conserved residue(s) required for the propagation of feature annotation.</text>
</comment>
<comment type="subcellular location">
    <subcellularLocation>
        <location evidence="1">Secreted</location>
    </subcellularLocation>
</comment>
<name>A0A1L8DPE0_9DIPT</name>
<feature type="chain" id="PRO_5012318273" evidence="8">
    <location>
        <begin position="17"/>
        <end position="215"/>
    </location>
</feature>
<feature type="domain" description="Pacifastin" evidence="9">
    <location>
        <begin position="25"/>
        <end position="62"/>
    </location>
</feature>
<evidence type="ECO:0000256" key="4">
    <source>
        <dbReference type="ARBA" id="ARBA00022900"/>
    </source>
</evidence>
<dbReference type="GO" id="GO:0004867">
    <property type="term" value="F:serine-type endopeptidase inhibitor activity"/>
    <property type="evidence" value="ECO:0007669"/>
    <property type="project" value="UniProtKB-UniRule"/>
</dbReference>
<keyword evidence="5 7" id="KW-1015">Disulfide bond</keyword>
<protein>
    <submittedName>
        <fullName evidence="10">Putative pacifastin-like protease inhibitor cvp4</fullName>
    </submittedName>
</protein>
<organism evidence="10">
    <name type="scientific">Nyssomyia neivai</name>
    <dbReference type="NCBI Taxonomy" id="330878"/>
    <lineage>
        <taxon>Eukaryota</taxon>
        <taxon>Metazoa</taxon>
        <taxon>Ecdysozoa</taxon>
        <taxon>Arthropoda</taxon>
        <taxon>Hexapoda</taxon>
        <taxon>Insecta</taxon>
        <taxon>Pterygota</taxon>
        <taxon>Neoptera</taxon>
        <taxon>Endopterygota</taxon>
        <taxon>Diptera</taxon>
        <taxon>Nematocera</taxon>
        <taxon>Psychodoidea</taxon>
        <taxon>Psychodidae</taxon>
        <taxon>Nyssomyia</taxon>
    </lineage>
</organism>
<keyword evidence="2" id="KW-0964">Secreted</keyword>
<evidence type="ECO:0000256" key="2">
    <source>
        <dbReference type="ARBA" id="ARBA00022525"/>
    </source>
</evidence>
<evidence type="ECO:0000256" key="7">
    <source>
        <dbReference type="PROSITE-ProRule" id="PRU00776"/>
    </source>
</evidence>
<evidence type="ECO:0000313" key="10">
    <source>
        <dbReference type="EMBL" id="JAV08261.1"/>
    </source>
</evidence>
<reference evidence="10" key="1">
    <citation type="submission" date="2016-12" db="EMBL/GenBank/DDBJ databases">
        <title>An insight into the sialome and mialome of the sand fly, Nyssomyia neivai.</title>
        <authorList>
            <person name="Sebastian V."/>
            <person name="Goulart T.M."/>
            <person name="Oliveira W."/>
            <person name="Calvo E."/>
            <person name="Oliveira L.F."/>
            <person name="Pinto M.C."/>
            <person name="Rosselino A.M."/>
            <person name="Ribeiro J.M."/>
        </authorList>
    </citation>
    <scope>NUCLEOTIDE SEQUENCE</scope>
</reference>
<feature type="site" description="Reactive bond" evidence="7">
    <location>
        <begin position="56"/>
        <end position="57"/>
    </location>
</feature>
<dbReference type="EMBL" id="GFDF01005823">
    <property type="protein sequence ID" value="JAV08261.1"/>
    <property type="molecule type" value="Transcribed_RNA"/>
</dbReference>
<proteinExistence type="inferred from homology"/>
<dbReference type="InterPro" id="IPR036201">
    <property type="entry name" value="Pacifastin_dom_sf"/>
</dbReference>
<feature type="domain" description="Pacifastin" evidence="9">
    <location>
        <begin position="70"/>
        <end position="106"/>
    </location>
</feature>
<keyword evidence="3 7" id="KW-0646">Protease inhibitor</keyword>
<sequence>MKIVVVVLLFCGVSMGQLLNNDGQGRQCVPGSSFKDKDGCNTCTCATDGSRYACTKKFCTTFQDMQSDEPKRCVPGSRFKADDGCNWCTCSENGEKMCTLMACGDGQIFPLSMKRDARCVPGSPGFIHDDGCNWCLCSENGELEGCTFRACGDEKIFPLRRKRDDNCVPNSSFMAPDGCNTCKCSENGKYAFCTRMECPPSEKATPYRRRRDVGW</sequence>
<feature type="domain" description="Pacifastin" evidence="9">
    <location>
        <begin position="164"/>
        <end position="201"/>
    </location>
</feature>